<dbReference type="GO" id="GO:0005730">
    <property type="term" value="C:nucleolus"/>
    <property type="evidence" value="ECO:0007669"/>
    <property type="project" value="TreeGrafter"/>
</dbReference>
<sequence>MAPKKRGVTDSLSKADSEEIMESWGLELGSSDDDAPDEVTFEDSKAQALRSVKQALENGRREKDLLKEKRKKRLELFQEQKKRKLISAKLLEEIDSSQQSQQEADTRHQDEDEDQKEKTKQKLKHSRMLKGNYEVTTVKPPTLASSQQKAAEDFLHSRLYGAGSCRTTTNEMLSLQNKTARTKGAAFCFVKSNWAPERKSKAENLKRRWIHKQVPSS</sequence>
<feature type="compositionally biased region" description="Basic and acidic residues" evidence="1">
    <location>
        <begin position="104"/>
        <end position="120"/>
    </location>
</feature>
<feature type="domain" description="U3 small nucleolar RNA-associated protein NOL7 C-terminal" evidence="2">
    <location>
        <begin position="133"/>
        <end position="195"/>
    </location>
</feature>
<dbReference type="AlphaFoldDB" id="A0A3Q2YW31"/>
<dbReference type="PANTHER" id="PTHR32337:SF2">
    <property type="entry name" value="NUCLEOLAR PROTEIN 7"/>
    <property type="match status" value="1"/>
</dbReference>
<organism evidence="3 4">
    <name type="scientific">Hippocampus comes</name>
    <name type="common">Tiger tail seahorse</name>
    <dbReference type="NCBI Taxonomy" id="109280"/>
    <lineage>
        <taxon>Eukaryota</taxon>
        <taxon>Metazoa</taxon>
        <taxon>Chordata</taxon>
        <taxon>Craniata</taxon>
        <taxon>Vertebrata</taxon>
        <taxon>Euteleostomi</taxon>
        <taxon>Actinopterygii</taxon>
        <taxon>Neopterygii</taxon>
        <taxon>Teleostei</taxon>
        <taxon>Neoteleostei</taxon>
        <taxon>Acanthomorphata</taxon>
        <taxon>Syngnathiaria</taxon>
        <taxon>Syngnathiformes</taxon>
        <taxon>Syngnathoidei</taxon>
        <taxon>Syngnathidae</taxon>
        <taxon>Hippocampus</taxon>
    </lineage>
</organism>
<dbReference type="InterPro" id="IPR012579">
    <property type="entry name" value="NOL7_C"/>
</dbReference>
<dbReference type="KEGG" id="hcq:109518935"/>
<dbReference type="STRING" id="109280.ENSHCOP00000023087"/>
<feature type="region of interest" description="Disordered" evidence="1">
    <location>
        <begin position="92"/>
        <end position="150"/>
    </location>
</feature>
<dbReference type="RefSeq" id="XP_019730689.1">
    <property type="nucleotide sequence ID" value="XM_019875130.1"/>
</dbReference>
<dbReference type="PANTHER" id="PTHR32337">
    <property type="entry name" value="NUCLEOLAR PROTEIN 7"/>
    <property type="match status" value="1"/>
</dbReference>
<proteinExistence type="predicted"/>
<reference evidence="3" key="2">
    <citation type="submission" date="2025-09" db="UniProtKB">
        <authorList>
            <consortium name="Ensembl"/>
        </authorList>
    </citation>
    <scope>IDENTIFICATION</scope>
</reference>
<dbReference type="OrthoDB" id="9907143at2759"/>
<evidence type="ECO:0000259" key="2">
    <source>
        <dbReference type="Pfam" id="PF08157"/>
    </source>
</evidence>
<evidence type="ECO:0000313" key="4">
    <source>
        <dbReference type="Proteomes" id="UP000264820"/>
    </source>
</evidence>
<dbReference type="OMA" id="WACKEKA"/>
<dbReference type="Ensembl" id="ENSHCOT00000014977.1">
    <property type="protein sequence ID" value="ENSHCOP00000023087.1"/>
    <property type="gene ID" value="ENSHCOG00000011325.1"/>
</dbReference>
<dbReference type="GO" id="GO:0003723">
    <property type="term" value="F:RNA binding"/>
    <property type="evidence" value="ECO:0007669"/>
    <property type="project" value="TreeGrafter"/>
</dbReference>
<dbReference type="Pfam" id="PF08157">
    <property type="entry name" value="NUC129"/>
    <property type="match status" value="1"/>
</dbReference>
<evidence type="ECO:0000313" key="3">
    <source>
        <dbReference type="Ensembl" id="ENSHCOP00000023087.1"/>
    </source>
</evidence>
<keyword evidence="4" id="KW-1185">Reference proteome</keyword>
<accession>A0A3Q2YW31</accession>
<name>A0A3Q2YW31_HIPCM</name>
<reference evidence="3" key="1">
    <citation type="submission" date="2025-08" db="UniProtKB">
        <authorList>
            <consortium name="Ensembl"/>
        </authorList>
    </citation>
    <scope>IDENTIFICATION</scope>
</reference>
<dbReference type="GeneID" id="109518935"/>
<protein>
    <submittedName>
        <fullName evidence="3">Nucleolar protein 7</fullName>
    </submittedName>
</protein>
<feature type="region of interest" description="Disordered" evidence="1">
    <location>
        <begin position="1"/>
        <end position="38"/>
    </location>
</feature>
<dbReference type="Proteomes" id="UP000264820">
    <property type="component" value="Unplaced"/>
</dbReference>
<dbReference type="GeneTree" id="ENSGT00390000004118"/>
<evidence type="ECO:0000256" key="1">
    <source>
        <dbReference type="SAM" id="MobiDB-lite"/>
    </source>
</evidence>
<dbReference type="CTD" id="51406"/>